<dbReference type="InterPro" id="IPR018060">
    <property type="entry name" value="HTH_AraC"/>
</dbReference>
<gene>
    <name evidence="10" type="ORF">SAMN05661091_5588</name>
</gene>
<comment type="subcellular location">
    <subcellularLocation>
        <location evidence="1">Cell envelope</location>
    </subcellularLocation>
</comment>
<accession>A0A1X7HS04</accession>
<dbReference type="Proteomes" id="UP000192940">
    <property type="component" value="Chromosome I"/>
</dbReference>
<dbReference type="InterPro" id="IPR037923">
    <property type="entry name" value="HTH-like"/>
</dbReference>
<keyword evidence="7" id="KW-0804">Transcription</keyword>
<dbReference type="GO" id="GO:1901678">
    <property type="term" value="P:iron coordination entity transport"/>
    <property type="evidence" value="ECO:0007669"/>
    <property type="project" value="UniProtKB-ARBA"/>
</dbReference>
<proteinExistence type="inferred from homology"/>
<evidence type="ECO:0000259" key="9">
    <source>
        <dbReference type="PROSITE" id="PS50983"/>
    </source>
</evidence>
<evidence type="ECO:0000256" key="2">
    <source>
        <dbReference type="ARBA" id="ARBA00008814"/>
    </source>
</evidence>
<keyword evidence="3" id="KW-0813">Transport</keyword>
<dbReference type="AlphaFoldDB" id="A0A1X7HS04"/>
<feature type="domain" description="HTH araC/xylS-type" evidence="8">
    <location>
        <begin position="175"/>
        <end position="273"/>
    </location>
</feature>
<dbReference type="InterPro" id="IPR051313">
    <property type="entry name" value="Bact_iron-sidero_bind"/>
</dbReference>
<feature type="domain" description="Fe/B12 periplasmic-binding" evidence="9">
    <location>
        <begin position="295"/>
        <end position="553"/>
    </location>
</feature>
<keyword evidence="4" id="KW-0732">Signal</keyword>
<dbReference type="InterPro" id="IPR018062">
    <property type="entry name" value="HTH_AraC-typ_CS"/>
</dbReference>
<dbReference type="STRING" id="1313296.SAMN05661091_5588"/>
<evidence type="ECO:0000256" key="7">
    <source>
        <dbReference type="ARBA" id="ARBA00023163"/>
    </source>
</evidence>
<keyword evidence="5" id="KW-0805">Transcription regulation</keyword>
<sequence>MLHRKKTSVPLRSLLFHLVDINLYNRPAGWESEKLSTNQHTLYFFSSGNGRLSINQYPYQLSIDKCYMVAPGTMLHIENMVDSPLCYYQITFNAIRVGDTTHDTFTNDIISNHNGFTMHHYSRFIRLTEELHSNKNSISDMESFRQHLRFQELMGLLFEHNLYSDQSYITALSVNNTIQYLQDNYMHRISVKQLAELAEVPLWQYTPIFHKLTGKKPLDYLNELRINHSKEWLMCSDEPLRKIAHRVGFEDEFYFNRRFRQTTGITPRQYANSMRNKNRVKDWTGHLVAIPDKPARIIFHSETFGDLLALGIEAVGGGYSFIAQALLEDQIRNVEDVGCPIDVEKLIAIKPDLIIFANADENQYQKISQIAPTVTFNSFASLEQRLLTLGDWFDRKQAAEQWLNIYHTKAVAMWKQLRCEIKPGETASVFIIEHGKRLFVMGTIGLSSALYHPLGFQPVEKIQEVLDLGEEFREIPKTDLPGYAGDRIFMLLPDNPVSRKEANGLINDPIWKNLSAVKNGCAYILEANEWNHSDALIREKVLDMLPNLLIKNKRAQL</sequence>
<dbReference type="PROSITE" id="PS00041">
    <property type="entry name" value="HTH_ARAC_FAMILY_1"/>
    <property type="match status" value="1"/>
</dbReference>
<evidence type="ECO:0000313" key="10">
    <source>
        <dbReference type="EMBL" id="SMF91824.1"/>
    </source>
</evidence>
<dbReference type="EMBL" id="LT840184">
    <property type="protein sequence ID" value="SMF91824.1"/>
    <property type="molecule type" value="Genomic_DNA"/>
</dbReference>
<organism evidence="10 11">
    <name type="scientific">Paenibacillus uliginis N3/975</name>
    <dbReference type="NCBI Taxonomy" id="1313296"/>
    <lineage>
        <taxon>Bacteria</taxon>
        <taxon>Bacillati</taxon>
        <taxon>Bacillota</taxon>
        <taxon>Bacilli</taxon>
        <taxon>Bacillales</taxon>
        <taxon>Paenibacillaceae</taxon>
        <taxon>Paenibacillus</taxon>
    </lineage>
</organism>
<dbReference type="SMART" id="SM00342">
    <property type="entry name" value="HTH_ARAC"/>
    <property type="match status" value="1"/>
</dbReference>
<dbReference type="Gene3D" id="1.10.10.60">
    <property type="entry name" value="Homeodomain-like"/>
    <property type="match status" value="2"/>
</dbReference>
<dbReference type="InterPro" id="IPR002491">
    <property type="entry name" value="ABC_transptr_periplasmic_BD"/>
</dbReference>
<dbReference type="PANTHER" id="PTHR30532:SF26">
    <property type="entry name" value="IRON(3+)-HYDROXAMATE-BINDING PROTEIN FHUD"/>
    <property type="match status" value="1"/>
</dbReference>
<comment type="similarity">
    <text evidence="2">Belongs to the bacterial solute-binding protein 8 family.</text>
</comment>
<protein>
    <submittedName>
        <fullName evidence="10">ABC-type Fe3+-hydroxamate transport system, substrate-binding protein</fullName>
    </submittedName>
</protein>
<dbReference type="RefSeq" id="WP_208916178.1">
    <property type="nucleotide sequence ID" value="NZ_LT840184.1"/>
</dbReference>
<evidence type="ECO:0000256" key="6">
    <source>
        <dbReference type="ARBA" id="ARBA00023125"/>
    </source>
</evidence>
<keyword evidence="6" id="KW-0238">DNA-binding</keyword>
<dbReference type="Gene3D" id="3.40.50.1980">
    <property type="entry name" value="Nitrogenase molybdenum iron protein domain"/>
    <property type="match status" value="2"/>
</dbReference>
<dbReference type="PROSITE" id="PS01124">
    <property type="entry name" value="HTH_ARAC_FAMILY_2"/>
    <property type="match status" value="1"/>
</dbReference>
<keyword evidence="11" id="KW-1185">Reference proteome</keyword>
<evidence type="ECO:0000256" key="1">
    <source>
        <dbReference type="ARBA" id="ARBA00004196"/>
    </source>
</evidence>
<dbReference type="GO" id="GO:0043565">
    <property type="term" value="F:sequence-specific DNA binding"/>
    <property type="evidence" value="ECO:0007669"/>
    <property type="project" value="InterPro"/>
</dbReference>
<reference evidence="10 11" key="1">
    <citation type="submission" date="2017-04" db="EMBL/GenBank/DDBJ databases">
        <authorList>
            <person name="Afonso C.L."/>
            <person name="Miller P.J."/>
            <person name="Scott M.A."/>
            <person name="Spackman E."/>
            <person name="Goraichik I."/>
            <person name="Dimitrov K.M."/>
            <person name="Suarez D.L."/>
            <person name="Swayne D.E."/>
        </authorList>
    </citation>
    <scope>NUCLEOTIDE SEQUENCE [LARGE SCALE GENOMIC DNA]</scope>
    <source>
        <strain evidence="10 11">N3/975</strain>
    </source>
</reference>
<dbReference type="SUPFAM" id="SSF53807">
    <property type="entry name" value="Helical backbone' metal receptor"/>
    <property type="match status" value="1"/>
</dbReference>
<evidence type="ECO:0000256" key="3">
    <source>
        <dbReference type="ARBA" id="ARBA00022448"/>
    </source>
</evidence>
<dbReference type="SUPFAM" id="SSF46689">
    <property type="entry name" value="Homeodomain-like"/>
    <property type="match status" value="1"/>
</dbReference>
<evidence type="ECO:0000256" key="4">
    <source>
        <dbReference type="ARBA" id="ARBA00022729"/>
    </source>
</evidence>
<evidence type="ECO:0000259" key="8">
    <source>
        <dbReference type="PROSITE" id="PS01124"/>
    </source>
</evidence>
<dbReference type="Pfam" id="PF12833">
    <property type="entry name" value="HTH_18"/>
    <property type="match status" value="1"/>
</dbReference>
<dbReference type="PROSITE" id="PS50983">
    <property type="entry name" value="FE_B12_PBP"/>
    <property type="match status" value="1"/>
</dbReference>
<name>A0A1X7HS04_9BACL</name>
<evidence type="ECO:0000256" key="5">
    <source>
        <dbReference type="ARBA" id="ARBA00023015"/>
    </source>
</evidence>
<evidence type="ECO:0000313" key="11">
    <source>
        <dbReference type="Proteomes" id="UP000192940"/>
    </source>
</evidence>
<dbReference type="InterPro" id="IPR009057">
    <property type="entry name" value="Homeodomain-like_sf"/>
</dbReference>
<dbReference type="PANTHER" id="PTHR30532">
    <property type="entry name" value="IRON III DICITRATE-BINDING PERIPLASMIC PROTEIN"/>
    <property type="match status" value="1"/>
</dbReference>
<dbReference type="Pfam" id="PF01497">
    <property type="entry name" value="Peripla_BP_2"/>
    <property type="match status" value="1"/>
</dbReference>
<dbReference type="GO" id="GO:0030288">
    <property type="term" value="C:outer membrane-bounded periplasmic space"/>
    <property type="evidence" value="ECO:0007669"/>
    <property type="project" value="TreeGrafter"/>
</dbReference>
<dbReference type="SUPFAM" id="SSF51215">
    <property type="entry name" value="Regulatory protein AraC"/>
    <property type="match status" value="1"/>
</dbReference>
<dbReference type="GO" id="GO:0003700">
    <property type="term" value="F:DNA-binding transcription factor activity"/>
    <property type="evidence" value="ECO:0007669"/>
    <property type="project" value="InterPro"/>
</dbReference>